<evidence type="ECO:0000313" key="2">
    <source>
        <dbReference type="Proteomes" id="UP000465221"/>
    </source>
</evidence>
<gene>
    <name evidence="1" type="ORF">IFM46972_02409</name>
</gene>
<reference evidence="1 2" key="1">
    <citation type="submission" date="2020-01" db="EMBL/GenBank/DDBJ databases">
        <title>Draft genome sequence of Aspergillus udagawae IFM 46972.</title>
        <authorList>
            <person name="Takahashi H."/>
            <person name="Yaguchi T."/>
        </authorList>
    </citation>
    <scope>NUCLEOTIDE SEQUENCE [LARGE SCALE GENOMIC DNA]</scope>
    <source>
        <strain evidence="1 2">IFM 46972</strain>
    </source>
</reference>
<organism evidence="1 2">
    <name type="scientific">Aspergillus udagawae</name>
    <dbReference type="NCBI Taxonomy" id="91492"/>
    <lineage>
        <taxon>Eukaryota</taxon>
        <taxon>Fungi</taxon>
        <taxon>Dikarya</taxon>
        <taxon>Ascomycota</taxon>
        <taxon>Pezizomycotina</taxon>
        <taxon>Eurotiomycetes</taxon>
        <taxon>Eurotiomycetidae</taxon>
        <taxon>Eurotiales</taxon>
        <taxon>Aspergillaceae</taxon>
        <taxon>Aspergillus</taxon>
        <taxon>Aspergillus subgen. Fumigati</taxon>
    </lineage>
</organism>
<name>A0A8H3NFK7_9EURO</name>
<proteinExistence type="predicted"/>
<dbReference type="EMBL" id="BLKC01000011">
    <property type="protein sequence ID" value="GFF28629.1"/>
    <property type="molecule type" value="Genomic_DNA"/>
</dbReference>
<dbReference type="AlphaFoldDB" id="A0A8H3NFK7"/>
<evidence type="ECO:0000313" key="1">
    <source>
        <dbReference type="EMBL" id="GFF28629.1"/>
    </source>
</evidence>
<comment type="caution">
    <text evidence="1">The sequence shown here is derived from an EMBL/GenBank/DDBJ whole genome shotgun (WGS) entry which is preliminary data.</text>
</comment>
<accession>A0A8H3NFK7</accession>
<protein>
    <submittedName>
        <fullName evidence="1">Uncharacterized protein</fullName>
    </submittedName>
</protein>
<dbReference type="Proteomes" id="UP000465221">
    <property type="component" value="Unassembled WGS sequence"/>
</dbReference>
<sequence length="558" mass="62505">MTAALRESSIAAESIESLFTMALVIDLGQDTIHLSHSDSDLSLMLRASLDISLAGNLDPGHPKDLAQSPEIKMHVIATARAHSPESVPSFISHAGDIIRKSKLWSDLDLAVLLRSCDRLPGSDNSTTIKLSFGLRRKTGRPSNRIFRVPISAQHDGDAAAPANIHTAYLSTINVFLEVHDSNQARQEYFPLAPKLPTPIPSETFIVKRKQWGIVTTLPSLSMMETDCVDEFMHSSTRLFLEELEDMKDDYRMEEDRDSQTYHELDQLLRKGLRSLIVEKCDTHTPSSDRDLQPLAKIVPSVFSLGYREAMNQRSHLIPSIAKSLASLLKTTRDPTLQSRINGLQALHNPRTEVSQATGQTDFRAAIQTALWKIAQKQLYDSRASRKLKALDVVTTSADHYREAEEDLLLEVGMDDFHDDLNSENREIYNSDCYLGSNFEDPEFIDEDETNSVLSFDGNYSHHSLDMLGHDDTELDRIWGDQTILDHTQNRTTISVLNLTEEQLSCHLSISDGEMLASDCFEDEPTSPELLPYSPSFSGARETSDGDFDLMLCDHNCVI</sequence>